<reference evidence="1 2" key="1">
    <citation type="submission" date="2020-08" db="EMBL/GenBank/DDBJ databases">
        <title>Genomic Encyclopedia of Type Strains, Phase III (KMG-III): the genomes of soil and plant-associated and newly described type strains.</title>
        <authorList>
            <person name="Whitman W."/>
        </authorList>
    </citation>
    <scope>NUCLEOTIDE SEQUENCE [LARGE SCALE GENOMIC DNA]</scope>
    <source>
        <strain evidence="1 2">CECT 7015</strain>
    </source>
</reference>
<proteinExistence type="predicted"/>
<dbReference type="RefSeq" id="WP_183662624.1">
    <property type="nucleotide sequence ID" value="NZ_JACHXN010000009.1"/>
</dbReference>
<name>A0A839U7S6_9HYPH</name>
<gene>
    <name evidence="1" type="ORF">FHS21_003224</name>
</gene>
<evidence type="ECO:0000313" key="1">
    <source>
        <dbReference type="EMBL" id="MBB3146808.1"/>
    </source>
</evidence>
<keyword evidence="2" id="KW-1185">Reference proteome</keyword>
<evidence type="ECO:0000313" key="2">
    <source>
        <dbReference type="Proteomes" id="UP000554520"/>
    </source>
</evidence>
<accession>A0A839U7S6</accession>
<organism evidence="1 2">
    <name type="scientific">Phyllobacterium trifolii</name>
    <dbReference type="NCBI Taxonomy" id="300193"/>
    <lineage>
        <taxon>Bacteria</taxon>
        <taxon>Pseudomonadati</taxon>
        <taxon>Pseudomonadota</taxon>
        <taxon>Alphaproteobacteria</taxon>
        <taxon>Hyphomicrobiales</taxon>
        <taxon>Phyllobacteriaceae</taxon>
        <taxon>Phyllobacterium</taxon>
    </lineage>
</organism>
<protein>
    <submittedName>
        <fullName evidence="1">Uncharacterized protein</fullName>
    </submittedName>
</protein>
<dbReference type="EMBL" id="JACHXN010000009">
    <property type="protein sequence ID" value="MBB3146808.1"/>
    <property type="molecule type" value="Genomic_DNA"/>
</dbReference>
<dbReference type="Proteomes" id="UP000554520">
    <property type="component" value="Unassembled WGS sequence"/>
</dbReference>
<sequence>MIEFRGYVQRPFAPMGGMDIKMGLRLSGDPSVTRPSAGKDERMCTLLVNDGQFEIAIERSGANSLPHGPIQRRPA</sequence>
<comment type="caution">
    <text evidence="1">The sequence shown here is derived from an EMBL/GenBank/DDBJ whole genome shotgun (WGS) entry which is preliminary data.</text>
</comment>
<dbReference type="AlphaFoldDB" id="A0A839U7S6"/>